<proteinExistence type="predicted"/>
<evidence type="ECO:0000256" key="2">
    <source>
        <dbReference type="ARBA" id="ARBA00023315"/>
    </source>
</evidence>
<evidence type="ECO:0000313" key="5">
    <source>
        <dbReference type="Proteomes" id="UP000228626"/>
    </source>
</evidence>
<sequence>MKDLPEIERLNNKYFHEIRDFKKIIEGRDNHFFVGKKDGKIAGFSGFHVFQWNNTARIIDVFIHPQSRREGNATKFFKKIKEEARKLGIRTIIAEAPSLNPVLSFYLKNGFRVCGFNDRYYANDGKEMAIFLSFDIISK</sequence>
<dbReference type="InterPro" id="IPR050832">
    <property type="entry name" value="Bact_Acetyltransf"/>
</dbReference>
<reference evidence="5" key="1">
    <citation type="submission" date="2017-09" db="EMBL/GenBank/DDBJ databases">
        <title>Depth-based differentiation of microbial function through sediment-hosted aquifers and enrichment of novel symbionts in the deep terrestrial subsurface.</title>
        <authorList>
            <person name="Probst A.J."/>
            <person name="Ladd B."/>
            <person name="Jarett J.K."/>
            <person name="Geller-Mcgrath D.E."/>
            <person name="Sieber C.M.K."/>
            <person name="Emerson J.B."/>
            <person name="Anantharaman K."/>
            <person name="Thomas B.C."/>
            <person name="Malmstrom R."/>
            <person name="Stieglmeier M."/>
            <person name="Klingl A."/>
            <person name="Woyke T."/>
            <person name="Ryan C.M."/>
            <person name="Banfield J.F."/>
        </authorList>
    </citation>
    <scope>NUCLEOTIDE SEQUENCE [LARGE SCALE GENOMIC DNA]</scope>
</reference>
<dbReference type="PROSITE" id="PS51186">
    <property type="entry name" value="GNAT"/>
    <property type="match status" value="1"/>
</dbReference>
<evidence type="ECO:0000256" key="1">
    <source>
        <dbReference type="ARBA" id="ARBA00022679"/>
    </source>
</evidence>
<dbReference type="CDD" id="cd04301">
    <property type="entry name" value="NAT_SF"/>
    <property type="match status" value="1"/>
</dbReference>
<dbReference type="PANTHER" id="PTHR43877">
    <property type="entry name" value="AMINOALKYLPHOSPHONATE N-ACETYLTRANSFERASE-RELATED-RELATED"/>
    <property type="match status" value="1"/>
</dbReference>
<protein>
    <recommendedName>
        <fullName evidence="3">N-acetyltransferase domain-containing protein</fullName>
    </recommendedName>
</protein>
<dbReference type="AlphaFoldDB" id="A0A2H0V309"/>
<dbReference type="EMBL" id="PFAR01000050">
    <property type="protein sequence ID" value="PIR92809.1"/>
    <property type="molecule type" value="Genomic_DNA"/>
</dbReference>
<dbReference type="Gene3D" id="3.40.630.30">
    <property type="match status" value="1"/>
</dbReference>
<organism evidence="4 5">
    <name type="scientific">Candidatus Falkowbacteria bacterium CG10_big_fil_rev_8_21_14_0_10_43_10</name>
    <dbReference type="NCBI Taxonomy" id="1974567"/>
    <lineage>
        <taxon>Bacteria</taxon>
        <taxon>Candidatus Falkowiibacteriota</taxon>
    </lineage>
</organism>
<comment type="caution">
    <text evidence="4">The sequence shown here is derived from an EMBL/GenBank/DDBJ whole genome shotgun (WGS) entry which is preliminary data.</text>
</comment>
<dbReference type="Pfam" id="PF00583">
    <property type="entry name" value="Acetyltransf_1"/>
    <property type="match status" value="1"/>
</dbReference>
<dbReference type="GO" id="GO:0016747">
    <property type="term" value="F:acyltransferase activity, transferring groups other than amino-acyl groups"/>
    <property type="evidence" value="ECO:0007669"/>
    <property type="project" value="InterPro"/>
</dbReference>
<dbReference type="Proteomes" id="UP000228626">
    <property type="component" value="Unassembled WGS sequence"/>
</dbReference>
<name>A0A2H0V309_9BACT</name>
<feature type="domain" description="N-acetyltransferase" evidence="3">
    <location>
        <begin position="1"/>
        <end position="133"/>
    </location>
</feature>
<evidence type="ECO:0000259" key="3">
    <source>
        <dbReference type="PROSITE" id="PS51186"/>
    </source>
</evidence>
<keyword evidence="1" id="KW-0808">Transferase</keyword>
<dbReference type="SUPFAM" id="SSF55729">
    <property type="entry name" value="Acyl-CoA N-acyltransferases (Nat)"/>
    <property type="match status" value="1"/>
</dbReference>
<evidence type="ECO:0000313" key="4">
    <source>
        <dbReference type="EMBL" id="PIR92809.1"/>
    </source>
</evidence>
<keyword evidence="2" id="KW-0012">Acyltransferase</keyword>
<gene>
    <name evidence="4" type="ORF">COT99_04255</name>
</gene>
<dbReference type="InterPro" id="IPR000182">
    <property type="entry name" value="GNAT_dom"/>
</dbReference>
<dbReference type="InterPro" id="IPR016181">
    <property type="entry name" value="Acyl_CoA_acyltransferase"/>
</dbReference>
<accession>A0A2H0V309</accession>